<dbReference type="EMBL" id="PGCL01000001">
    <property type="protein sequence ID" value="TAJ45732.1"/>
    <property type="molecule type" value="Genomic_DNA"/>
</dbReference>
<proteinExistence type="predicted"/>
<gene>
    <name evidence="1" type="ORF">CUJ86_03190</name>
</gene>
<reference evidence="1 2" key="1">
    <citation type="submission" date="2017-11" db="EMBL/GenBank/DDBJ databases">
        <title>Isolation and Characterization of Methanofollis Species from Methane Seep Offshore SW Taiwan.</title>
        <authorList>
            <person name="Teng N.-H."/>
            <person name="Lai M.-C."/>
            <person name="Chen S.-C."/>
        </authorList>
    </citation>
    <scope>NUCLEOTIDE SEQUENCE [LARGE SCALE GENOMIC DNA]</scope>
    <source>
        <strain evidence="1 2">FWC-SCC2</strain>
    </source>
</reference>
<dbReference type="RefSeq" id="WP_130646096.1">
    <property type="nucleotide sequence ID" value="NZ_PGCL01000001.1"/>
</dbReference>
<name>A0A483CZE6_9EURY</name>
<evidence type="ECO:0000313" key="1">
    <source>
        <dbReference type="EMBL" id="TAJ45732.1"/>
    </source>
</evidence>
<protein>
    <recommendedName>
        <fullName evidence="3">Transglutaminase-like domain-containing protein</fullName>
    </recommendedName>
</protein>
<evidence type="ECO:0008006" key="3">
    <source>
        <dbReference type="Google" id="ProtNLM"/>
    </source>
</evidence>
<evidence type="ECO:0000313" key="2">
    <source>
        <dbReference type="Proteomes" id="UP000292580"/>
    </source>
</evidence>
<dbReference type="Proteomes" id="UP000292580">
    <property type="component" value="Unassembled WGS sequence"/>
</dbReference>
<dbReference type="AlphaFoldDB" id="A0A483CZE6"/>
<comment type="caution">
    <text evidence="1">The sequence shown here is derived from an EMBL/GenBank/DDBJ whole genome shotgun (WGS) entry which is preliminary data.</text>
</comment>
<sequence>MSATVRPLLWILLLFSLAVIGTVLLSISGLVPVRENVYPGIVVCGESGVRAVTHQFSCHSEDHSVMVPVEMAVYLGAKRSPKEARIYSKMPPEEMMQEYYSAFIFDECQEGLYAEILADLRSIRDASGLDDDGYLELLAVFVQSLPFEGDFNETGVKFPVETVVEGGDCDDRSVLLIGLMAREGYDAALLVFEERSHTAVGVRDGSGVGEYGGYACIETTAVMPVGEKAVELANGDLLDTEPLVIRFGNGTKCYHGQG</sequence>
<keyword evidence="2" id="KW-1185">Reference proteome</keyword>
<dbReference type="OrthoDB" id="110514at2157"/>
<accession>A0A483CZE6</accession>
<organism evidence="1 2">
    <name type="scientific">Methanofollis fontis</name>
    <dbReference type="NCBI Taxonomy" id="2052832"/>
    <lineage>
        <taxon>Archaea</taxon>
        <taxon>Methanobacteriati</taxon>
        <taxon>Methanobacteriota</taxon>
        <taxon>Stenosarchaea group</taxon>
        <taxon>Methanomicrobia</taxon>
        <taxon>Methanomicrobiales</taxon>
        <taxon>Methanomicrobiaceae</taxon>
        <taxon>Methanofollis</taxon>
    </lineage>
</organism>